<dbReference type="CDD" id="cd00950">
    <property type="entry name" value="DHDPS"/>
    <property type="match status" value="1"/>
</dbReference>
<proteinExistence type="inferred from homology"/>
<evidence type="ECO:0000256" key="11">
    <source>
        <dbReference type="PIRNR" id="PIRNR001365"/>
    </source>
</evidence>
<evidence type="ECO:0000256" key="7">
    <source>
        <dbReference type="ARBA" id="ARBA00023154"/>
    </source>
</evidence>
<evidence type="ECO:0000256" key="9">
    <source>
        <dbReference type="ARBA" id="ARBA00023270"/>
    </source>
</evidence>
<dbReference type="GO" id="GO:0008840">
    <property type="term" value="F:4-hydroxy-tetrahydrodipicolinate synthase activity"/>
    <property type="evidence" value="ECO:0007669"/>
    <property type="project" value="UniProtKB-EC"/>
</dbReference>
<dbReference type="Pfam" id="PF00701">
    <property type="entry name" value="DHDPS"/>
    <property type="match status" value="1"/>
</dbReference>
<dbReference type="SUPFAM" id="SSF51569">
    <property type="entry name" value="Aldolase"/>
    <property type="match status" value="1"/>
</dbReference>
<dbReference type="GO" id="GO:0009089">
    <property type="term" value="P:lysine biosynthetic process via diaminopimelate"/>
    <property type="evidence" value="ECO:0007669"/>
    <property type="project" value="UniProtKB-UniPathway"/>
</dbReference>
<reference evidence="13" key="1">
    <citation type="submission" date="2020-01" db="EMBL/GenBank/DDBJ databases">
        <title>Genome sequence of Kobresia littledalei, the first chromosome-level genome in the family Cyperaceae.</title>
        <authorList>
            <person name="Qu G."/>
        </authorList>
    </citation>
    <scope>NUCLEOTIDE SEQUENCE</scope>
    <source>
        <strain evidence="13">C.B.Clarke</strain>
        <tissue evidence="13">Leaf</tissue>
    </source>
</reference>
<keyword evidence="9" id="KW-0704">Schiff base</keyword>
<dbReference type="PANTHER" id="PTHR12128">
    <property type="entry name" value="DIHYDRODIPICOLINATE SYNTHASE"/>
    <property type="match status" value="1"/>
</dbReference>
<comment type="pathway">
    <text evidence="2 11">Amino-acid biosynthesis; L-lysine biosynthesis via DAP pathway; (S)-tetrahydrodipicolinate from L-aspartate: step 3/4.</text>
</comment>
<comment type="caution">
    <text evidence="13">The sequence shown here is derived from an EMBL/GenBank/DDBJ whole genome shotgun (WGS) entry which is preliminary data.</text>
</comment>
<evidence type="ECO:0000256" key="12">
    <source>
        <dbReference type="PIRSR" id="PIRSR001365-1"/>
    </source>
</evidence>
<evidence type="ECO:0000256" key="5">
    <source>
        <dbReference type="ARBA" id="ARBA00022605"/>
    </source>
</evidence>
<dbReference type="EC" id="4.3.3.7" evidence="4 11"/>
<keyword evidence="7" id="KW-0457">Lysine biosynthesis</keyword>
<evidence type="ECO:0000313" key="13">
    <source>
        <dbReference type="EMBL" id="KAF3340189.1"/>
    </source>
</evidence>
<dbReference type="SMART" id="SM01130">
    <property type="entry name" value="DHDPS"/>
    <property type="match status" value="1"/>
</dbReference>
<gene>
    <name evidence="13" type="ORF">FCM35_KLT15960</name>
</gene>
<keyword evidence="8 11" id="KW-0456">Lyase</keyword>
<name>A0A833RWP0_9POAL</name>
<dbReference type="OrthoDB" id="191315at2759"/>
<evidence type="ECO:0000256" key="10">
    <source>
        <dbReference type="ARBA" id="ARBA00047836"/>
    </source>
</evidence>
<dbReference type="Proteomes" id="UP000623129">
    <property type="component" value="Unassembled WGS sequence"/>
</dbReference>
<dbReference type="GO" id="GO:0019877">
    <property type="term" value="P:diaminopimelate biosynthetic process"/>
    <property type="evidence" value="ECO:0007669"/>
    <property type="project" value="UniProtKB-KW"/>
</dbReference>
<evidence type="ECO:0000256" key="4">
    <source>
        <dbReference type="ARBA" id="ARBA00012086"/>
    </source>
</evidence>
<evidence type="ECO:0000256" key="1">
    <source>
        <dbReference type="ARBA" id="ARBA00003294"/>
    </source>
</evidence>
<feature type="active site" description="Schiff-base intermediate with substrate" evidence="12">
    <location>
        <position position="202"/>
    </location>
</feature>
<evidence type="ECO:0000256" key="2">
    <source>
        <dbReference type="ARBA" id="ARBA00005120"/>
    </source>
</evidence>
<sequence>MASGLFPISSSLGLRNATPTKVASKHTVPVAGTCKRASIEELKSLRLITAMKTPYLPDGQIDLEAYDEMMNVQIASGAEGVLVGSTAGEGHLLSWDEHIMLIGHTANHFGKSIRVIGFTGSNSTGEAVRATEQGFAVGMDAALQINPYYGKTSIQGLVAHLQAVLSLGPTIIYDVPYRTGQDIPADVMHDLARNSANFVGVKECAGNERIRDYVDKGLVIWSGGDRDCYEAMWACGAVGVTSMASNLVPGLMHKLVFGGENSSLYEKLKPLFQWLSCEVNPIPMNTALMQLGVIRPVFRLPYYPLPLEKRKEFVEIVKAIGSDNFVGEKDVQALNDDDFILVSRY</sequence>
<evidence type="ECO:0000313" key="14">
    <source>
        <dbReference type="Proteomes" id="UP000623129"/>
    </source>
</evidence>
<dbReference type="PRINTS" id="PR00146">
    <property type="entry name" value="DHPICSNTHASE"/>
</dbReference>
<accession>A0A833RWP0</accession>
<keyword evidence="14" id="KW-1185">Reference proteome</keyword>
<protein>
    <recommendedName>
        <fullName evidence="4 11">4-hydroxy-tetrahydrodipicolinate synthase</fullName>
        <shortName evidence="11">HTPA synthase</shortName>
        <ecNumber evidence="4 11">4.3.3.7</ecNumber>
    </recommendedName>
</protein>
<dbReference type="AlphaFoldDB" id="A0A833RWP0"/>
<dbReference type="UniPathway" id="UPA00034">
    <property type="reaction ID" value="UER00017"/>
</dbReference>
<dbReference type="InterPro" id="IPR005263">
    <property type="entry name" value="DapA"/>
</dbReference>
<dbReference type="InterPro" id="IPR002220">
    <property type="entry name" value="DapA-like"/>
</dbReference>
<organism evidence="13 14">
    <name type="scientific">Carex littledalei</name>
    <dbReference type="NCBI Taxonomy" id="544730"/>
    <lineage>
        <taxon>Eukaryota</taxon>
        <taxon>Viridiplantae</taxon>
        <taxon>Streptophyta</taxon>
        <taxon>Embryophyta</taxon>
        <taxon>Tracheophyta</taxon>
        <taxon>Spermatophyta</taxon>
        <taxon>Magnoliopsida</taxon>
        <taxon>Liliopsida</taxon>
        <taxon>Poales</taxon>
        <taxon>Cyperaceae</taxon>
        <taxon>Cyperoideae</taxon>
        <taxon>Cariceae</taxon>
        <taxon>Carex</taxon>
        <taxon>Carex subgen. Euthyceras</taxon>
    </lineage>
</organism>
<keyword evidence="5" id="KW-0028">Amino-acid biosynthesis</keyword>
<dbReference type="PANTHER" id="PTHR12128:SF15">
    <property type="entry name" value="4-HYDROXY-TETRAHYDRODIPICOLINATE SYNTHASE 1, CHLOROPLASTIC"/>
    <property type="match status" value="1"/>
</dbReference>
<evidence type="ECO:0000256" key="3">
    <source>
        <dbReference type="ARBA" id="ARBA00007592"/>
    </source>
</evidence>
<comment type="function">
    <text evidence="1">Catalyzes the condensation of (S)-aspartate-beta-semialdehyde [(S)-ASA] and pyruvate to 4-hydroxy-tetrahydrodipicolinate (HTPA).</text>
</comment>
<dbReference type="InterPro" id="IPR013785">
    <property type="entry name" value="Aldolase_TIM"/>
</dbReference>
<dbReference type="Gene3D" id="3.20.20.70">
    <property type="entry name" value="Aldolase class I"/>
    <property type="match status" value="1"/>
</dbReference>
<dbReference type="InterPro" id="IPR020625">
    <property type="entry name" value="Schiff_base-form_aldolases_AS"/>
</dbReference>
<comment type="catalytic activity">
    <reaction evidence="10 11">
        <text>L-aspartate 4-semialdehyde + pyruvate = (2S,4S)-4-hydroxy-2,3,4,5-tetrahydrodipicolinate + H2O + H(+)</text>
        <dbReference type="Rhea" id="RHEA:34171"/>
        <dbReference type="ChEBI" id="CHEBI:15361"/>
        <dbReference type="ChEBI" id="CHEBI:15377"/>
        <dbReference type="ChEBI" id="CHEBI:15378"/>
        <dbReference type="ChEBI" id="CHEBI:67139"/>
        <dbReference type="ChEBI" id="CHEBI:537519"/>
        <dbReference type="EC" id="4.3.3.7"/>
    </reaction>
</comment>
<evidence type="ECO:0000256" key="8">
    <source>
        <dbReference type="ARBA" id="ARBA00023239"/>
    </source>
</evidence>
<dbReference type="PIRSF" id="PIRSF001365">
    <property type="entry name" value="DHDPS"/>
    <property type="match status" value="1"/>
</dbReference>
<keyword evidence="6" id="KW-0220">Diaminopimelate biosynthesis</keyword>
<feature type="active site" description="Proton donor/acceptor" evidence="12">
    <location>
        <position position="173"/>
    </location>
</feature>
<evidence type="ECO:0000256" key="6">
    <source>
        <dbReference type="ARBA" id="ARBA00022915"/>
    </source>
</evidence>
<dbReference type="EMBL" id="SWLB01000003">
    <property type="protein sequence ID" value="KAF3340189.1"/>
    <property type="molecule type" value="Genomic_DNA"/>
</dbReference>
<dbReference type="PROSITE" id="PS00666">
    <property type="entry name" value="DHDPS_2"/>
    <property type="match status" value="1"/>
</dbReference>
<comment type="similarity">
    <text evidence="3 11">Belongs to the DapA family.</text>
</comment>